<dbReference type="RefSeq" id="WP_203906038.1">
    <property type="nucleotide sequence ID" value="NZ_BONY01000001.1"/>
</dbReference>
<feature type="transmembrane region" description="Helical" evidence="1">
    <location>
        <begin position="16"/>
        <end position="35"/>
    </location>
</feature>
<name>A0A8J3Q1V5_9ACTN</name>
<accession>A0A8J3Q1V5</accession>
<feature type="transmembrane region" description="Helical" evidence="1">
    <location>
        <begin position="79"/>
        <end position="95"/>
    </location>
</feature>
<feature type="transmembrane region" description="Helical" evidence="1">
    <location>
        <begin position="55"/>
        <end position="72"/>
    </location>
</feature>
<evidence type="ECO:0000313" key="2">
    <source>
        <dbReference type="EMBL" id="GIH02099.1"/>
    </source>
</evidence>
<organism evidence="2 3">
    <name type="scientific">Rhizocola hellebori</name>
    <dbReference type="NCBI Taxonomy" id="1392758"/>
    <lineage>
        <taxon>Bacteria</taxon>
        <taxon>Bacillati</taxon>
        <taxon>Actinomycetota</taxon>
        <taxon>Actinomycetes</taxon>
        <taxon>Micromonosporales</taxon>
        <taxon>Micromonosporaceae</taxon>
        <taxon>Rhizocola</taxon>
    </lineage>
</organism>
<keyword evidence="3" id="KW-1185">Reference proteome</keyword>
<feature type="transmembrane region" description="Helical" evidence="1">
    <location>
        <begin position="188"/>
        <end position="205"/>
    </location>
</feature>
<comment type="caution">
    <text evidence="2">The sequence shown here is derived from an EMBL/GenBank/DDBJ whole genome shotgun (WGS) entry which is preliminary data.</text>
</comment>
<feature type="transmembrane region" description="Helical" evidence="1">
    <location>
        <begin position="115"/>
        <end position="136"/>
    </location>
</feature>
<proteinExistence type="predicted"/>
<keyword evidence="1" id="KW-0472">Membrane</keyword>
<reference evidence="2" key="1">
    <citation type="submission" date="2021-01" db="EMBL/GenBank/DDBJ databases">
        <title>Whole genome shotgun sequence of Rhizocola hellebori NBRC 109834.</title>
        <authorList>
            <person name="Komaki H."/>
            <person name="Tamura T."/>
        </authorList>
    </citation>
    <scope>NUCLEOTIDE SEQUENCE</scope>
    <source>
        <strain evidence="2">NBRC 109834</strain>
    </source>
</reference>
<sequence length="216" mass="23169">MATVSQDTTTVRRLRLGVGVMGMALPVVITIGYALQVGEAVLLNSISGAYYTDMRDVFVGSLCAIGVFLICYRYARPDNVLSTVAGIAAIAVALFPTTPKGEQILVSAADDTTGIVHGVAAIILFLDLAAFCFFLFPRSTAPSALTMRKKTRNVIYTISGIAILVGLGLAALGSRILPDDVVRTIRPLWWGESVAIFAFGIAWFTKSNTIFRDRES</sequence>
<keyword evidence="1" id="KW-1133">Transmembrane helix</keyword>
<gene>
    <name evidence="2" type="ORF">Rhe02_01660</name>
</gene>
<evidence type="ECO:0000256" key="1">
    <source>
        <dbReference type="SAM" id="Phobius"/>
    </source>
</evidence>
<keyword evidence="1" id="KW-0812">Transmembrane</keyword>
<feature type="transmembrane region" description="Helical" evidence="1">
    <location>
        <begin position="156"/>
        <end position="176"/>
    </location>
</feature>
<dbReference type="Proteomes" id="UP000612899">
    <property type="component" value="Unassembled WGS sequence"/>
</dbReference>
<protein>
    <recommendedName>
        <fullName evidence="4">DUF998 domain-containing protein</fullName>
    </recommendedName>
</protein>
<evidence type="ECO:0008006" key="4">
    <source>
        <dbReference type="Google" id="ProtNLM"/>
    </source>
</evidence>
<dbReference type="EMBL" id="BONY01000001">
    <property type="protein sequence ID" value="GIH02099.1"/>
    <property type="molecule type" value="Genomic_DNA"/>
</dbReference>
<evidence type="ECO:0000313" key="3">
    <source>
        <dbReference type="Proteomes" id="UP000612899"/>
    </source>
</evidence>
<dbReference type="AlphaFoldDB" id="A0A8J3Q1V5"/>